<reference evidence="1 2" key="1">
    <citation type="submission" date="2022-12" db="EMBL/GenBank/DDBJ databases">
        <title>Chromosome-level genome of Tegillarca granosa.</title>
        <authorList>
            <person name="Kim J."/>
        </authorList>
    </citation>
    <scope>NUCLEOTIDE SEQUENCE [LARGE SCALE GENOMIC DNA]</scope>
    <source>
        <strain evidence="1">Teg-2019</strain>
        <tissue evidence="1">Adductor muscle</tissue>
    </source>
</reference>
<comment type="caution">
    <text evidence="1">The sequence shown here is derived from an EMBL/GenBank/DDBJ whole genome shotgun (WGS) entry which is preliminary data.</text>
</comment>
<accession>A0ABQ9EQD1</accession>
<gene>
    <name evidence="1" type="ORF">KUTeg_015454</name>
</gene>
<name>A0ABQ9EQD1_TEGGR</name>
<dbReference type="EMBL" id="JARBDR010000793">
    <property type="protein sequence ID" value="KAJ8307370.1"/>
    <property type="molecule type" value="Genomic_DNA"/>
</dbReference>
<evidence type="ECO:0000313" key="1">
    <source>
        <dbReference type="EMBL" id="KAJ8307370.1"/>
    </source>
</evidence>
<proteinExistence type="predicted"/>
<keyword evidence="2" id="KW-1185">Reference proteome</keyword>
<dbReference type="Proteomes" id="UP001217089">
    <property type="component" value="Unassembled WGS sequence"/>
</dbReference>
<sequence>MEASLSYSGKINNFKALGEYKHNDRKSELNAYFNSVERIAGGAVLKTPISEAEFTRNLEKASFVTSFDSTADIVGKAALNLPGFNEIAIASSVSGGKRDFHSHTEVVFSGSKQYELDAALNTADVNFIDGSVNNAESLSTTVLWREVSSKKIEIALNLEKGQRKDLTFTLSTPVSRDIRVVMSHEGSFSNKRLSADVFMTPKEQLHVETDLDSAEKTTGSMLIRVAGNTFNALFGIIEAIFKS</sequence>
<evidence type="ECO:0000313" key="2">
    <source>
        <dbReference type="Proteomes" id="UP001217089"/>
    </source>
</evidence>
<protein>
    <submittedName>
        <fullName evidence="1">Uncharacterized protein</fullName>
    </submittedName>
</protein>
<organism evidence="1 2">
    <name type="scientific">Tegillarca granosa</name>
    <name type="common">Malaysian cockle</name>
    <name type="synonym">Anadara granosa</name>
    <dbReference type="NCBI Taxonomy" id="220873"/>
    <lineage>
        <taxon>Eukaryota</taxon>
        <taxon>Metazoa</taxon>
        <taxon>Spiralia</taxon>
        <taxon>Lophotrochozoa</taxon>
        <taxon>Mollusca</taxon>
        <taxon>Bivalvia</taxon>
        <taxon>Autobranchia</taxon>
        <taxon>Pteriomorphia</taxon>
        <taxon>Arcoida</taxon>
        <taxon>Arcoidea</taxon>
        <taxon>Arcidae</taxon>
        <taxon>Tegillarca</taxon>
    </lineage>
</organism>